<gene>
    <name evidence="1" type="ORF">SAMN04488027_10184</name>
</gene>
<organism evidence="1 2">
    <name type="scientific">Psychroflexus sediminis</name>
    <dbReference type="NCBI Taxonomy" id="470826"/>
    <lineage>
        <taxon>Bacteria</taxon>
        <taxon>Pseudomonadati</taxon>
        <taxon>Bacteroidota</taxon>
        <taxon>Flavobacteriia</taxon>
        <taxon>Flavobacteriales</taxon>
        <taxon>Flavobacteriaceae</taxon>
        <taxon>Psychroflexus</taxon>
    </lineage>
</organism>
<evidence type="ECO:0000313" key="2">
    <source>
        <dbReference type="Proteomes" id="UP000199296"/>
    </source>
</evidence>
<sequence>MKLQIGCSGWNYKDWKGEFYPEDVPKKDWLNYYSQNFNSVEVNGTFYNLPKDETIQSWHDSAPHNFGFTLKGSRYITHMKKLNGVADNVDKFYKAAGILGDKLDSILWQLPPNLHRDDDKLREFCETLDNRRNNVIEFRHQSWYDDEVYAILEANAVICCSISSPDFTDELIKTADKVYIRFHGKGKDWYDYHYSKKELENWTKKIRESGAKGAYIYFNNDVNAQAPGNALDLAGMLKGD</sequence>
<dbReference type="EMBL" id="FNCW01000001">
    <property type="protein sequence ID" value="SDG39300.1"/>
    <property type="molecule type" value="Genomic_DNA"/>
</dbReference>
<dbReference type="PANTHER" id="PTHR30348">
    <property type="entry name" value="UNCHARACTERIZED PROTEIN YECE"/>
    <property type="match status" value="1"/>
</dbReference>
<keyword evidence="2" id="KW-1185">Reference proteome</keyword>
<dbReference type="SUPFAM" id="SSF117396">
    <property type="entry name" value="TM1631-like"/>
    <property type="match status" value="1"/>
</dbReference>
<dbReference type="PANTHER" id="PTHR30348:SF4">
    <property type="entry name" value="DUF72 DOMAIN-CONTAINING PROTEIN"/>
    <property type="match status" value="1"/>
</dbReference>
<accession>A0A1G7TXP4</accession>
<name>A0A1G7TXP4_9FLAO</name>
<reference evidence="1 2" key="1">
    <citation type="submission" date="2016-10" db="EMBL/GenBank/DDBJ databases">
        <authorList>
            <person name="de Groot N.N."/>
        </authorList>
    </citation>
    <scope>NUCLEOTIDE SEQUENCE [LARGE SCALE GENOMIC DNA]</scope>
    <source>
        <strain evidence="1 2">DSM 19803</strain>
    </source>
</reference>
<dbReference type="Pfam" id="PF01904">
    <property type="entry name" value="DUF72"/>
    <property type="match status" value="1"/>
</dbReference>
<dbReference type="STRING" id="470826.SAMN04488027_10184"/>
<dbReference type="InterPro" id="IPR002763">
    <property type="entry name" value="DUF72"/>
</dbReference>
<protein>
    <submittedName>
        <fullName evidence="1">Uncharacterized conserved protein YecE, DUF72 family</fullName>
    </submittedName>
</protein>
<dbReference type="Proteomes" id="UP000199296">
    <property type="component" value="Unassembled WGS sequence"/>
</dbReference>
<evidence type="ECO:0000313" key="1">
    <source>
        <dbReference type="EMBL" id="SDG39300.1"/>
    </source>
</evidence>
<dbReference type="InterPro" id="IPR036520">
    <property type="entry name" value="UPF0759_sf"/>
</dbReference>
<dbReference type="Gene3D" id="3.20.20.410">
    <property type="entry name" value="Protein of unknown function UPF0759"/>
    <property type="match status" value="1"/>
</dbReference>
<proteinExistence type="predicted"/>
<dbReference type="AlphaFoldDB" id="A0A1G7TXP4"/>